<gene>
    <name evidence="2" type="ORF">SAMN02787144_1007205</name>
</gene>
<evidence type="ECO:0000256" key="1">
    <source>
        <dbReference type="SAM" id="MobiDB-lite"/>
    </source>
</evidence>
<organism evidence="2 3">
    <name type="scientific">Streptomyces atratus</name>
    <dbReference type="NCBI Taxonomy" id="1893"/>
    <lineage>
        <taxon>Bacteria</taxon>
        <taxon>Bacillati</taxon>
        <taxon>Actinomycetota</taxon>
        <taxon>Actinomycetes</taxon>
        <taxon>Kitasatosporales</taxon>
        <taxon>Streptomycetaceae</taxon>
        <taxon>Streptomyces</taxon>
    </lineage>
</organism>
<feature type="compositionally biased region" description="Low complexity" evidence="1">
    <location>
        <begin position="1"/>
        <end position="15"/>
    </location>
</feature>
<evidence type="ECO:0000313" key="3">
    <source>
        <dbReference type="Proteomes" id="UP000181909"/>
    </source>
</evidence>
<protein>
    <submittedName>
        <fullName evidence="2">Uncharacterized protein</fullName>
    </submittedName>
</protein>
<reference evidence="2 3" key="1">
    <citation type="submission" date="2016-11" db="EMBL/GenBank/DDBJ databases">
        <authorList>
            <person name="Jaros S."/>
            <person name="Januszkiewicz K."/>
            <person name="Wedrychowicz H."/>
        </authorList>
    </citation>
    <scope>NUCLEOTIDE SEQUENCE [LARGE SCALE GENOMIC DNA]</scope>
    <source>
        <strain evidence="2 3">OK807</strain>
    </source>
</reference>
<name>A0A1K2AQ66_STRAR</name>
<dbReference type="STRING" id="1893.SAMN02787144_1007205"/>
<feature type="region of interest" description="Disordered" evidence="1">
    <location>
        <begin position="1"/>
        <end position="60"/>
    </location>
</feature>
<feature type="compositionally biased region" description="Low complexity" evidence="1">
    <location>
        <begin position="115"/>
        <end position="126"/>
    </location>
</feature>
<feature type="region of interest" description="Disordered" evidence="1">
    <location>
        <begin position="90"/>
        <end position="139"/>
    </location>
</feature>
<dbReference type="EMBL" id="FPJO01000007">
    <property type="protein sequence ID" value="SFX88577.1"/>
    <property type="molecule type" value="Genomic_DNA"/>
</dbReference>
<sequence length="139" mass="14315">MTRSRAPAAPTGRVTAARRGRSTARPTARPTARVAWLLGKDQSPGGGHSAAVSAMPCRARQGRSSSTTSFAASLTAYAATVPMPVSTVPADIRVSPRRTAVHQAHTSSRPRTTRVPSVAASSSGPVQEGASATARVTER</sequence>
<proteinExistence type="predicted"/>
<feature type="compositionally biased region" description="Low complexity" evidence="1">
    <location>
        <begin position="23"/>
        <end position="35"/>
    </location>
</feature>
<dbReference type="Proteomes" id="UP000181909">
    <property type="component" value="Unassembled WGS sequence"/>
</dbReference>
<accession>A0A1K2AQ66</accession>
<dbReference type="AlphaFoldDB" id="A0A1K2AQ66"/>
<evidence type="ECO:0000313" key="2">
    <source>
        <dbReference type="EMBL" id="SFX88577.1"/>
    </source>
</evidence>